<evidence type="ECO:0000256" key="5">
    <source>
        <dbReference type="ARBA" id="ARBA00022989"/>
    </source>
</evidence>
<dbReference type="Pfam" id="PF03552">
    <property type="entry name" value="Cellulose_synt"/>
    <property type="match status" value="2"/>
</dbReference>
<accession>A0A843VTL2</accession>
<evidence type="ECO:0008006" key="14">
    <source>
        <dbReference type="Google" id="ProtNLM"/>
    </source>
</evidence>
<evidence type="ECO:0000256" key="3">
    <source>
        <dbReference type="ARBA" id="ARBA00022679"/>
    </source>
</evidence>
<feature type="transmembrane region" description="Helical" evidence="11">
    <location>
        <begin position="682"/>
        <end position="700"/>
    </location>
</feature>
<dbReference type="PANTHER" id="PTHR13301">
    <property type="entry name" value="X-BOX TRANSCRIPTION FACTOR-RELATED"/>
    <property type="match status" value="1"/>
</dbReference>
<feature type="transmembrane region" description="Helical" evidence="11">
    <location>
        <begin position="561"/>
        <end position="584"/>
    </location>
</feature>
<dbReference type="EMBL" id="NMUH01002323">
    <property type="protein sequence ID" value="MQL99285.1"/>
    <property type="molecule type" value="Genomic_DNA"/>
</dbReference>
<feature type="binding site" evidence="9">
    <location>
        <position position="147"/>
    </location>
    <ligand>
        <name>UDP-alpha-D-glucose</name>
        <dbReference type="ChEBI" id="CHEBI:58885"/>
    </ligand>
</feature>
<reference evidence="12" key="1">
    <citation type="submission" date="2017-07" db="EMBL/GenBank/DDBJ databases">
        <title>Taro Niue Genome Assembly and Annotation.</title>
        <authorList>
            <person name="Atibalentja N."/>
            <person name="Keating K."/>
            <person name="Fields C.J."/>
        </authorList>
    </citation>
    <scope>NUCLEOTIDE SEQUENCE</scope>
    <source>
        <strain evidence="12">Niue_2</strain>
        <tissue evidence="12">Leaf</tissue>
    </source>
</reference>
<keyword evidence="7" id="KW-0961">Cell wall biogenesis/degradation</keyword>
<comment type="subcellular location">
    <subcellularLocation>
        <location evidence="1">Endomembrane system</location>
        <topology evidence="1">Multi-pass membrane protein</topology>
    </subcellularLocation>
</comment>
<gene>
    <name evidence="12" type="ORF">Taro_032006</name>
</gene>
<keyword evidence="3" id="KW-0808">Transferase</keyword>
<feature type="binding site" evidence="9">
    <location>
        <position position="118"/>
    </location>
    <ligand>
        <name>UDP-alpha-D-glucose</name>
        <dbReference type="ChEBI" id="CHEBI:58885"/>
    </ligand>
</feature>
<evidence type="ECO:0000256" key="6">
    <source>
        <dbReference type="ARBA" id="ARBA00023136"/>
    </source>
</evidence>
<feature type="transmembrane region" description="Helical" evidence="11">
    <location>
        <begin position="651"/>
        <end position="670"/>
    </location>
</feature>
<dbReference type="GO" id="GO:0012505">
    <property type="term" value="C:endomembrane system"/>
    <property type="evidence" value="ECO:0007669"/>
    <property type="project" value="UniProtKB-SubCell"/>
</dbReference>
<name>A0A843VTL2_COLES</name>
<sequence>MADTGSTPELRQSPAVLNSFRVDSGVHLNRAHAAVYSCAILSLVYHHALSLRRSPTFLISLALALSDLVFAFMWVLSQALRWRPVRGQEFPERLAEAVDRKDWPGLDVFVCTADPHKEPPMGVVNNVLSTMALDYPAGKLSVYVSDDGGAQVTLFALVEAARFAGSWLPFCRERGLVDRCPAIYLRSDGGSSCPEGIKMMYQTMKEKVENVAERGWVRDEDMPDQAFGEWTPGFTRQEHPSIIQVLLDSSKDVDVTGHVLPNLVYVSREKNKAYRHNFKAGALNALVRVSGAMSNAPVILTLDCDMYCNDPRAAQRALCYMLDPALAPRLAYVQFPQRFQGLDENDIYANEHKRLSQVHPTGMNGLRGPMYLGTGCFFARRSLYGRPSSQCSPVYPNDANEHVDDGLTAEGLAFSETALKRARQVTSCTFEHGTKWGSKIGFRYGTIVEDFYTGYHLHCEGWKSIFCHPQRPAFLGEMPVNLDDVLGQVKRWCIGFLEVAFSKYCPLTYGTRKASFPMGMCYSIISFWGMWCFPISAYSILPQMALAHHIPLFPKGFGPWFWLYAYLFLAANAQDLVEFLVAGGTLRRWWNDQRMWMIRGVTTHLFGVVEFSLKQMGLPAVGFNLTSKVMEAEQSMRYKRGVFDFGVESPFFVSLGVVGLVNSSCFLVGLARTLRQGGVEDMFLQLFLSGFITINCWPIYEAMFLRSDSGRMPRRVSAISVLLTGALHIAAYFLLET</sequence>
<evidence type="ECO:0000256" key="1">
    <source>
        <dbReference type="ARBA" id="ARBA00004127"/>
    </source>
</evidence>
<evidence type="ECO:0000256" key="8">
    <source>
        <dbReference type="PIRSR" id="PIRSR605150-1"/>
    </source>
</evidence>
<organism evidence="12 13">
    <name type="scientific">Colocasia esculenta</name>
    <name type="common">Wild taro</name>
    <name type="synonym">Arum esculentum</name>
    <dbReference type="NCBI Taxonomy" id="4460"/>
    <lineage>
        <taxon>Eukaryota</taxon>
        <taxon>Viridiplantae</taxon>
        <taxon>Streptophyta</taxon>
        <taxon>Embryophyta</taxon>
        <taxon>Tracheophyta</taxon>
        <taxon>Spermatophyta</taxon>
        <taxon>Magnoliopsida</taxon>
        <taxon>Liliopsida</taxon>
        <taxon>Araceae</taxon>
        <taxon>Aroideae</taxon>
        <taxon>Colocasieae</taxon>
        <taxon>Colocasia</taxon>
    </lineage>
</organism>
<dbReference type="GO" id="GO:0071555">
    <property type="term" value="P:cell wall organization"/>
    <property type="evidence" value="ECO:0007669"/>
    <property type="project" value="UniProtKB-KW"/>
</dbReference>
<feature type="active site" evidence="8">
    <location>
        <position position="450"/>
    </location>
</feature>
<feature type="transmembrane region" description="Helical" evidence="11">
    <location>
        <begin position="57"/>
        <end position="76"/>
    </location>
</feature>
<keyword evidence="13" id="KW-1185">Reference proteome</keyword>
<feature type="binding site" evidence="10">
    <location>
        <position position="279"/>
    </location>
    <ligand>
        <name>Mn(2+)</name>
        <dbReference type="ChEBI" id="CHEBI:29035"/>
    </ligand>
</feature>
<evidence type="ECO:0000256" key="2">
    <source>
        <dbReference type="ARBA" id="ARBA00022676"/>
    </source>
</evidence>
<dbReference type="GO" id="GO:0030244">
    <property type="term" value="P:cellulose biosynthetic process"/>
    <property type="evidence" value="ECO:0007669"/>
    <property type="project" value="InterPro"/>
</dbReference>
<evidence type="ECO:0000256" key="4">
    <source>
        <dbReference type="ARBA" id="ARBA00022692"/>
    </source>
</evidence>
<dbReference type="InterPro" id="IPR005150">
    <property type="entry name" value="Cellulose_synth"/>
</dbReference>
<evidence type="ECO:0000313" key="13">
    <source>
        <dbReference type="Proteomes" id="UP000652761"/>
    </source>
</evidence>
<evidence type="ECO:0000256" key="11">
    <source>
        <dbReference type="SAM" id="Phobius"/>
    </source>
</evidence>
<feature type="transmembrane region" description="Helical" evidence="11">
    <location>
        <begin position="716"/>
        <end position="735"/>
    </location>
</feature>
<feature type="binding site" evidence="10">
    <location>
        <position position="303"/>
    </location>
    <ligand>
        <name>Mn(2+)</name>
        <dbReference type="ChEBI" id="CHEBI:29035"/>
    </ligand>
</feature>
<protein>
    <recommendedName>
        <fullName evidence="14">Cellulose synthase-like protein G3</fullName>
    </recommendedName>
</protein>
<dbReference type="OrthoDB" id="72851at2759"/>
<evidence type="ECO:0000313" key="12">
    <source>
        <dbReference type="EMBL" id="MQL99285.1"/>
    </source>
</evidence>
<keyword evidence="4 11" id="KW-0812">Transmembrane</keyword>
<dbReference type="Gene3D" id="3.90.550.10">
    <property type="entry name" value="Spore Coat Polysaccharide Biosynthesis Protein SpsA, Chain A"/>
    <property type="match status" value="1"/>
</dbReference>
<dbReference type="GO" id="GO:0016020">
    <property type="term" value="C:membrane"/>
    <property type="evidence" value="ECO:0007669"/>
    <property type="project" value="InterPro"/>
</dbReference>
<evidence type="ECO:0000256" key="10">
    <source>
        <dbReference type="PIRSR" id="PIRSR605150-3"/>
    </source>
</evidence>
<evidence type="ECO:0000256" key="9">
    <source>
        <dbReference type="PIRSR" id="PIRSR605150-2"/>
    </source>
</evidence>
<dbReference type="GO" id="GO:0016760">
    <property type="term" value="F:cellulose synthase (UDP-forming) activity"/>
    <property type="evidence" value="ECO:0007669"/>
    <property type="project" value="InterPro"/>
</dbReference>
<dbReference type="FunFam" id="3.90.550.10:FF:000135">
    <property type="entry name" value="Cellulose synthase-like protein G3"/>
    <property type="match status" value="1"/>
</dbReference>
<dbReference type="InterPro" id="IPR029044">
    <property type="entry name" value="Nucleotide-diphossugar_trans"/>
</dbReference>
<feature type="transmembrane region" description="Helical" evidence="11">
    <location>
        <begin position="521"/>
        <end position="541"/>
    </location>
</feature>
<dbReference type="SUPFAM" id="SSF53448">
    <property type="entry name" value="Nucleotide-diphospho-sugar transferases"/>
    <property type="match status" value="1"/>
</dbReference>
<comment type="caution">
    <text evidence="12">The sequence shown here is derived from an EMBL/GenBank/DDBJ whole genome shotgun (WGS) entry which is preliminary data.</text>
</comment>
<keyword evidence="5 11" id="KW-1133">Transmembrane helix</keyword>
<proteinExistence type="predicted"/>
<dbReference type="AlphaFoldDB" id="A0A843VTL2"/>
<keyword evidence="6 11" id="KW-0472">Membrane</keyword>
<evidence type="ECO:0000256" key="7">
    <source>
        <dbReference type="ARBA" id="ARBA00023316"/>
    </source>
</evidence>
<feature type="binding site" evidence="9">
    <location>
        <position position="117"/>
    </location>
    <ligand>
        <name>UDP-alpha-D-glucose</name>
        <dbReference type="ChEBI" id="CHEBI:58885"/>
    </ligand>
</feature>
<dbReference type="GO" id="GO:0071669">
    <property type="term" value="P:plant-type cell wall organization or biogenesis"/>
    <property type="evidence" value="ECO:0007669"/>
    <property type="project" value="UniProtKB-ARBA"/>
</dbReference>
<dbReference type="Proteomes" id="UP000652761">
    <property type="component" value="Unassembled WGS sequence"/>
</dbReference>
<feature type="active site" evidence="8">
    <location>
        <position position="147"/>
    </location>
</feature>
<keyword evidence="2" id="KW-0328">Glycosyltransferase</keyword>